<accession>A0A2V3DW45</accession>
<evidence type="ECO:0000313" key="2">
    <source>
        <dbReference type="Proteomes" id="UP000246303"/>
    </source>
</evidence>
<keyword evidence="2" id="KW-1185">Reference proteome</keyword>
<dbReference type="EMBL" id="QHLZ01000001">
    <property type="protein sequence ID" value="PXA69085.1"/>
    <property type="molecule type" value="Genomic_DNA"/>
</dbReference>
<evidence type="ECO:0000313" key="1">
    <source>
        <dbReference type="EMBL" id="PXA69085.1"/>
    </source>
</evidence>
<name>A0A2V3DW45_9MICC</name>
<sequence length="96" mass="10011">MAIIAACVFALTVTGGPALAPHGHHQPSPVRKVASQGCGNSVQLADLSFFEVSHNPDGKTVYGVRDARAACLAQTPYLEQLGEAYSRPKPSPLTPA</sequence>
<gene>
    <name evidence="1" type="ORF">CVS29_00415</name>
</gene>
<proteinExistence type="predicted"/>
<protein>
    <submittedName>
        <fullName evidence="1">Uncharacterized protein</fullName>
    </submittedName>
</protein>
<dbReference type="AlphaFoldDB" id="A0A2V3DW45"/>
<reference evidence="1 2" key="1">
    <citation type="submission" date="2018-05" db="EMBL/GenBank/DDBJ databases">
        <title>Genetic diversity of glacier-inhabiting Cryobacterium bacteria in China and description of Cryobacterium mengkeensis sp. nov. and Arthrobacter glacialis sp. nov.</title>
        <authorList>
            <person name="Liu Q."/>
            <person name="Xin Y.-H."/>
        </authorList>
    </citation>
    <scope>NUCLEOTIDE SEQUENCE [LARGE SCALE GENOMIC DNA]</scope>
    <source>
        <strain evidence="1 2">GP3</strain>
    </source>
</reference>
<comment type="caution">
    <text evidence="1">The sequence shown here is derived from an EMBL/GenBank/DDBJ whole genome shotgun (WGS) entry which is preliminary data.</text>
</comment>
<organism evidence="1 2">
    <name type="scientific">Arthrobacter psychrochitiniphilus</name>
    <dbReference type="NCBI Taxonomy" id="291045"/>
    <lineage>
        <taxon>Bacteria</taxon>
        <taxon>Bacillati</taxon>
        <taxon>Actinomycetota</taxon>
        <taxon>Actinomycetes</taxon>
        <taxon>Micrococcales</taxon>
        <taxon>Micrococcaceae</taxon>
        <taxon>Arthrobacter</taxon>
    </lineage>
</organism>
<dbReference type="Proteomes" id="UP000246303">
    <property type="component" value="Unassembled WGS sequence"/>
</dbReference>